<evidence type="ECO:0000256" key="3">
    <source>
        <dbReference type="ARBA" id="ARBA00022692"/>
    </source>
</evidence>
<dbReference type="GO" id="GO:0055085">
    <property type="term" value="P:transmembrane transport"/>
    <property type="evidence" value="ECO:0007669"/>
    <property type="project" value="UniProtKB-UniRule"/>
</dbReference>
<evidence type="ECO:0000256" key="6">
    <source>
        <dbReference type="PIRNR" id="PIRNR018968"/>
    </source>
</evidence>
<dbReference type="EMBL" id="FRCZ01000005">
    <property type="protein sequence ID" value="SHN23350.1"/>
    <property type="molecule type" value="Genomic_DNA"/>
</dbReference>
<dbReference type="InterPro" id="IPR052536">
    <property type="entry name" value="ABC-4_Integral_Memb_Prot"/>
</dbReference>
<evidence type="ECO:0000256" key="4">
    <source>
        <dbReference type="ARBA" id="ARBA00022989"/>
    </source>
</evidence>
<feature type="transmembrane region" description="Helical" evidence="6">
    <location>
        <begin position="196"/>
        <end position="218"/>
    </location>
</feature>
<dbReference type="PIRSF" id="PIRSF018968">
    <property type="entry name" value="ABC_permease_BceB"/>
    <property type="match status" value="1"/>
</dbReference>
<dbReference type="PANTHER" id="PTHR46795:SF2">
    <property type="entry name" value="ABC TRANSPORTER, PERMEASE PROTEIN"/>
    <property type="match status" value="1"/>
</dbReference>
<dbReference type="AlphaFoldDB" id="A0A1M7PZN0"/>
<evidence type="ECO:0000256" key="1">
    <source>
        <dbReference type="ARBA" id="ARBA00004651"/>
    </source>
</evidence>
<dbReference type="PANTHER" id="PTHR46795">
    <property type="entry name" value="ABC TRANSPORTER PERMEASE-RELATED-RELATED"/>
    <property type="match status" value="1"/>
</dbReference>
<name>A0A1M7PZN0_9BACI</name>
<keyword evidence="6" id="KW-0813">Transport</keyword>
<gene>
    <name evidence="8" type="ORF">SAMN05216179_2665</name>
</gene>
<keyword evidence="4 6" id="KW-1133">Transmembrane helix</keyword>
<keyword evidence="3 6" id="KW-0812">Transmembrane</keyword>
<evidence type="ECO:0000313" key="8">
    <source>
        <dbReference type="EMBL" id="SHN23350.1"/>
    </source>
</evidence>
<comment type="similarity">
    <text evidence="6">Belongs to the ABC-4 integral membrane protein family.</text>
</comment>
<feature type="transmembrane region" description="Helical" evidence="6">
    <location>
        <begin position="511"/>
        <end position="534"/>
    </location>
</feature>
<dbReference type="GO" id="GO:0005886">
    <property type="term" value="C:plasma membrane"/>
    <property type="evidence" value="ECO:0007669"/>
    <property type="project" value="UniProtKB-SubCell"/>
</dbReference>
<feature type="transmembrane region" description="Helical" evidence="6">
    <location>
        <begin position="566"/>
        <end position="588"/>
    </location>
</feature>
<dbReference type="STRING" id="1027249.SAMN05216179_2665"/>
<keyword evidence="9" id="KW-1185">Reference proteome</keyword>
<feature type="transmembrane region" description="Helical" evidence="6">
    <location>
        <begin position="109"/>
        <end position="134"/>
    </location>
</feature>
<keyword evidence="5 6" id="KW-0472">Membrane</keyword>
<feature type="domain" description="ABC3 transporter permease C-terminal" evidence="7">
    <location>
        <begin position="59"/>
        <end position="176"/>
    </location>
</feature>
<comment type="subcellular location">
    <subcellularLocation>
        <location evidence="1 6">Cell membrane</location>
        <topology evidence="1 6">Multi-pass membrane protein</topology>
    </subcellularLocation>
</comment>
<dbReference type="RefSeq" id="WP_073202335.1">
    <property type="nucleotide sequence ID" value="NZ_FRCZ01000005.1"/>
</dbReference>
<dbReference type="InterPro" id="IPR003838">
    <property type="entry name" value="ABC3_permease_C"/>
</dbReference>
<protein>
    <submittedName>
        <fullName evidence="8">Putative ABC transport system permease protein</fullName>
    </submittedName>
</protein>
<evidence type="ECO:0000256" key="2">
    <source>
        <dbReference type="ARBA" id="ARBA00022475"/>
    </source>
</evidence>
<accession>A0A1M7PZN0</accession>
<proteinExistence type="inferred from homology"/>
<feature type="transmembrane region" description="Helical" evidence="6">
    <location>
        <begin position="20"/>
        <end position="41"/>
    </location>
</feature>
<feature type="transmembrane region" description="Helical" evidence="6">
    <location>
        <begin position="283"/>
        <end position="303"/>
    </location>
</feature>
<feature type="transmembrane region" description="Helical" evidence="6">
    <location>
        <begin position="600"/>
        <end position="622"/>
    </location>
</feature>
<feature type="transmembrane region" description="Helical" evidence="6">
    <location>
        <begin position="146"/>
        <end position="175"/>
    </location>
</feature>
<organism evidence="8 9">
    <name type="scientific">Gracilibacillus kekensis</name>
    <dbReference type="NCBI Taxonomy" id="1027249"/>
    <lineage>
        <taxon>Bacteria</taxon>
        <taxon>Bacillati</taxon>
        <taxon>Bacillota</taxon>
        <taxon>Bacilli</taxon>
        <taxon>Bacillales</taxon>
        <taxon>Bacillaceae</taxon>
        <taxon>Gracilibacillus</taxon>
    </lineage>
</organism>
<dbReference type="OrthoDB" id="1937696at2"/>
<reference evidence="8 9" key="1">
    <citation type="submission" date="2016-11" db="EMBL/GenBank/DDBJ databases">
        <authorList>
            <person name="Jaros S."/>
            <person name="Januszkiewicz K."/>
            <person name="Wedrychowicz H."/>
        </authorList>
    </citation>
    <scope>NUCLEOTIDE SEQUENCE [LARGE SCALE GENOMIC DNA]</scope>
    <source>
        <strain evidence="8 9">CGMCC 1.10681</strain>
    </source>
</reference>
<evidence type="ECO:0000259" key="7">
    <source>
        <dbReference type="Pfam" id="PF02687"/>
    </source>
</evidence>
<dbReference type="Proteomes" id="UP000184184">
    <property type="component" value="Unassembled WGS sequence"/>
</dbReference>
<feature type="transmembrane region" description="Helical" evidence="6">
    <location>
        <begin position="53"/>
        <end position="74"/>
    </location>
</feature>
<sequence length="632" mass="71714">MTFRQFALNNVLRNKRLYIAYFLSSMFTVMVFFTFAIFAFHPAFSEASFNQNALFGMAVAGGIIYVFSFFFVLYSMSSFLQSRKKEFGLLMMLGATNKQIRLMVFLENIIIGFIATVGGILIGLVFAKAILLIAENILIISESLNFYFPTLAIIVTFVSFIFLFFCISLFVSFILRTNKLTDLIKGDKQTKGEPKASIFLSIIAAILLIAGYATAIIVKGAAVIYAMIPVILVVTLGTYLLFTQLSVFIIRRLKSNKSIFWRKTNMLLFSDLSFRMKDNARTFFMVAIISTVAFSAIGALYGFQSYLTKGGKDMNLYTFTYLPWLDDSEEVIERDIRKINTVLQEENIDAQMGKMELNYFETSEKNNSVLIVRASDYNYFASLIKEKELDPEPNKAIVVEQSDAMLTQETKASEGLMESSIVLEDGETLQPSHVVSTPVLSESAAYYVINDKAYEKLETPVRTDWSVVWKAKEGQTDQVLEAGRKLNEQLQYKAYSVDYTLYEIEKAYGPILFIGLFIGIVFFVSAGSFLYFRLFTDLDEEKRKFLSIAKIGLTQLELKKVVNREIAILFFSPIVVALVHGAVALTALSHLFDYNLTVESTLVLGSFAVIQILYFIIVRYFYVKQVKRLVFR</sequence>
<dbReference type="InterPro" id="IPR027022">
    <property type="entry name" value="ABC_permease_BceB-typ"/>
</dbReference>
<dbReference type="Pfam" id="PF02687">
    <property type="entry name" value="FtsX"/>
    <property type="match status" value="1"/>
</dbReference>
<evidence type="ECO:0000256" key="5">
    <source>
        <dbReference type="ARBA" id="ARBA00023136"/>
    </source>
</evidence>
<evidence type="ECO:0000313" key="9">
    <source>
        <dbReference type="Proteomes" id="UP000184184"/>
    </source>
</evidence>
<feature type="transmembrane region" description="Helical" evidence="6">
    <location>
        <begin position="224"/>
        <end position="250"/>
    </location>
</feature>
<keyword evidence="2 6" id="KW-1003">Cell membrane</keyword>